<evidence type="ECO:0000256" key="1">
    <source>
        <dbReference type="ARBA" id="ARBA00001946"/>
    </source>
</evidence>
<dbReference type="NCBIfam" id="TIGR01549">
    <property type="entry name" value="HAD-SF-IA-v1"/>
    <property type="match status" value="1"/>
</dbReference>
<dbReference type="PANTHER" id="PTHR46470">
    <property type="entry name" value="N-ACYLNEURAMINATE-9-PHOSPHATASE"/>
    <property type="match status" value="1"/>
</dbReference>
<evidence type="ECO:0000313" key="5">
    <source>
        <dbReference type="EMBL" id="MBD7966560.1"/>
    </source>
</evidence>
<dbReference type="Pfam" id="PF00702">
    <property type="entry name" value="Hydrolase"/>
    <property type="match status" value="1"/>
</dbReference>
<gene>
    <name evidence="5" type="ORF">H9647_00630</name>
</gene>
<sequence length="223" mass="25338">MGMWSDVKWLFFDVGDTLVDEWIPVDHIMNQFVERAADRGYSITIQDVREKFIESYSKFIDSPMQYAISQLIEKEEDRAYIRPRLKFRKELEVPYPEAKKILAQLGEHYQIGIIANQSPGTAERLHQYGFSSYVDVIACSAEQGLAKPDVRLYEYALQKAGCAPSEAIMIGDRIDNDIVPAKLLGMKTIRILQGYGRYQPSASASDTPDYTISSLDELIALLL</sequence>
<dbReference type="Gene3D" id="1.10.150.520">
    <property type="match status" value="1"/>
</dbReference>
<keyword evidence="6" id="KW-1185">Reference proteome</keyword>
<evidence type="ECO:0000256" key="2">
    <source>
        <dbReference type="ARBA" id="ARBA00022723"/>
    </source>
</evidence>
<evidence type="ECO:0000256" key="3">
    <source>
        <dbReference type="ARBA" id="ARBA00022801"/>
    </source>
</evidence>
<proteinExistence type="predicted"/>
<dbReference type="GO" id="GO:0016787">
    <property type="term" value="F:hydrolase activity"/>
    <property type="evidence" value="ECO:0007669"/>
    <property type="project" value="UniProtKB-KW"/>
</dbReference>
<dbReference type="NCBIfam" id="TIGR01509">
    <property type="entry name" value="HAD-SF-IA-v3"/>
    <property type="match status" value="1"/>
</dbReference>
<keyword evidence="3 5" id="KW-0378">Hydrolase</keyword>
<dbReference type="SUPFAM" id="SSF56784">
    <property type="entry name" value="HAD-like"/>
    <property type="match status" value="1"/>
</dbReference>
<dbReference type="EMBL" id="JACSQL010000001">
    <property type="protein sequence ID" value="MBD7966560.1"/>
    <property type="molecule type" value="Genomic_DNA"/>
</dbReference>
<protein>
    <submittedName>
        <fullName evidence="5">HAD family hydrolase</fullName>
    </submittedName>
</protein>
<name>A0ABR8SST1_9BACL</name>
<evidence type="ECO:0000256" key="4">
    <source>
        <dbReference type="ARBA" id="ARBA00022842"/>
    </source>
</evidence>
<reference evidence="5 6" key="1">
    <citation type="submission" date="2020-08" db="EMBL/GenBank/DDBJ databases">
        <title>A Genomic Blueprint of the Chicken Gut Microbiome.</title>
        <authorList>
            <person name="Gilroy R."/>
            <person name="Ravi A."/>
            <person name="Getino M."/>
            <person name="Pursley I."/>
            <person name="Horton D.L."/>
            <person name="Alikhan N.-F."/>
            <person name="Baker D."/>
            <person name="Gharbi K."/>
            <person name="Hall N."/>
            <person name="Watson M."/>
            <person name="Adriaenssens E.M."/>
            <person name="Foster-Nyarko E."/>
            <person name="Jarju S."/>
            <person name="Secka A."/>
            <person name="Antonio M."/>
            <person name="Oren A."/>
            <person name="Chaudhuri R."/>
            <person name="La Ragione R.M."/>
            <person name="Hildebrand F."/>
            <person name="Pallen M.J."/>
        </authorList>
    </citation>
    <scope>NUCLEOTIDE SEQUENCE [LARGE SCALE GENOMIC DNA]</scope>
    <source>
        <strain evidence="5 6">Sa2BVA9</strain>
    </source>
</reference>
<comment type="cofactor">
    <cofactor evidence="1">
        <name>Mg(2+)</name>
        <dbReference type="ChEBI" id="CHEBI:18420"/>
    </cofactor>
</comment>
<organism evidence="5 6">
    <name type="scientific">Paenibacillus gallinarum</name>
    <dbReference type="NCBI Taxonomy" id="2762232"/>
    <lineage>
        <taxon>Bacteria</taxon>
        <taxon>Bacillati</taxon>
        <taxon>Bacillota</taxon>
        <taxon>Bacilli</taxon>
        <taxon>Bacillales</taxon>
        <taxon>Paenibacillaceae</taxon>
        <taxon>Paenibacillus</taxon>
    </lineage>
</organism>
<dbReference type="Gene3D" id="3.40.50.1000">
    <property type="entry name" value="HAD superfamily/HAD-like"/>
    <property type="match status" value="1"/>
</dbReference>
<accession>A0ABR8SST1</accession>
<dbReference type="InterPro" id="IPR023214">
    <property type="entry name" value="HAD_sf"/>
</dbReference>
<dbReference type="InterPro" id="IPR006439">
    <property type="entry name" value="HAD-SF_hydro_IA"/>
</dbReference>
<dbReference type="InterPro" id="IPR051400">
    <property type="entry name" value="HAD-like_hydrolase"/>
</dbReference>
<evidence type="ECO:0000313" key="6">
    <source>
        <dbReference type="Proteomes" id="UP000608071"/>
    </source>
</evidence>
<keyword evidence="4" id="KW-0460">Magnesium</keyword>
<comment type="caution">
    <text evidence="5">The sequence shown here is derived from an EMBL/GenBank/DDBJ whole genome shotgun (WGS) entry which is preliminary data.</text>
</comment>
<dbReference type="InterPro" id="IPR036412">
    <property type="entry name" value="HAD-like_sf"/>
</dbReference>
<dbReference type="SFLD" id="SFLDG01129">
    <property type="entry name" value="C1.5:_HAD__Beta-PGM__Phosphata"/>
    <property type="match status" value="1"/>
</dbReference>
<dbReference type="PANTHER" id="PTHR46470:SF2">
    <property type="entry name" value="GLYCERALDEHYDE 3-PHOSPHATE PHOSPHATASE"/>
    <property type="match status" value="1"/>
</dbReference>
<dbReference type="SFLD" id="SFLDS00003">
    <property type="entry name" value="Haloacid_Dehalogenase"/>
    <property type="match status" value="1"/>
</dbReference>
<dbReference type="Proteomes" id="UP000608071">
    <property type="component" value="Unassembled WGS sequence"/>
</dbReference>
<keyword evidence="2" id="KW-0479">Metal-binding</keyword>